<evidence type="ECO:0000256" key="1">
    <source>
        <dbReference type="SAM" id="MobiDB-lite"/>
    </source>
</evidence>
<evidence type="ECO:0000313" key="2">
    <source>
        <dbReference type="EMBL" id="ESQ29140.1"/>
    </source>
</evidence>
<sequence>MHFHCLSSNEKLSRTCAELYDESFKQNQITKLTLFGQQVYSAKGSQETIDLRFPSKIEASDTNWFGKKSEKVIIVSGGSGLLDLNQPPVNEPVSNHHQCSYQDLKFPYIQSSEKSGLDGFTPICLEDVHGKDKTESPVSCCTTEKNSRIEQEDSSEVVQMAAECLLHISAVSFNDSLRSRPKRSSQDQAFSDKPEMGLEEPGCSCDSYELHTLRIIETSPEDVSCVSSKGKDECNSKKEVGFVRRGRRMKNFQKEILPGLLSLSRYEIREDINILETVLRSKDYKKMQGKTSDGKCRSNPRNNKGSYVGRRRR</sequence>
<proteinExistence type="predicted"/>
<gene>
    <name evidence="2" type="ORF">EUTSA_v10024007mg</name>
</gene>
<name>V4JUU8_EUTSA</name>
<dbReference type="InterPro" id="IPR008581">
    <property type="entry name" value="DUF863_pln"/>
</dbReference>
<dbReference type="PANTHER" id="PTHR33167">
    <property type="entry name" value="TRANSCRIPTION FACTOR, PUTATIVE (DUF863)-RELATED"/>
    <property type="match status" value="1"/>
</dbReference>
<evidence type="ECO:0000313" key="3">
    <source>
        <dbReference type="Proteomes" id="UP000030689"/>
    </source>
</evidence>
<dbReference type="PANTHER" id="PTHR33167:SF29">
    <property type="entry name" value="T28K15.14 PROTEIN"/>
    <property type="match status" value="1"/>
</dbReference>
<dbReference type="AlphaFoldDB" id="V4JUU8"/>
<dbReference type="OMA" id="CEVIQMA"/>
<dbReference type="Gramene" id="ESQ29140">
    <property type="protein sequence ID" value="ESQ29140"/>
    <property type="gene ID" value="EUTSA_v10024007mg"/>
</dbReference>
<reference evidence="2 3" key="1">
    <citation type="journal article" date="2013" name="Front. Plant Sci.">
        <title>The Reference Genome of the Halophytic Plant Eutrema salsugineum.</title>
        <authorList>
            <person name="Yang R."/>
            <person name="Jarvis D.E."/>
            <person name="Chen H."/>
            <person name="Beilstein M.A."/>
            <person name="Grimwood J."/>
            <person name="Jenkins J."/>
            <person name="Shu S."/>
            <person name="Prochnik S."/>
            <person name="Xin M."/>
            <person name="Ma C."/>
            <person name="Schmutz J."/>
            <person name="Wing R.A."/>
            <person name="Mitchell-Olds T."/>
            <person name="Schumaker K.S."/>
            <person name="Wang X."/>
        </authorList>
    </citation>
    <scope>NUCLEOTIDE SEQUENCE [LARGE SCALE GENOMIC DNA]</scope>
</reference>
<dbReference type="Pfam" id="PF05904">
    <property type="entry name" value="DUF863"/>
    <property type="match status" value="1"/>
</dbReference>
<organism evidence="2 3">
    <name type="scientific">Eutrema salsugineum</name>
    <name type="common">Saltwater cress</name>
    <name type="synonym">Sisymbrium salsugineum</name>
    <dbReference type="NCBI Taxonomy" id="72664"/>
    <lineage>
        <taxon>Eukaryota</taxon>
        <taxon>Viridiplantae</taxon>
        <taxon>Streptophyta</taxon>
        <taxon>Embryophyta</taxon>
        <taxon>Tracheophyta</taxon>
        <taxon>Spermatophyta</taxon>
        <taxon>Magnoliopsida</taxon>
        <taxon>eudicotyledons</taxon>
        <taxon>Gunneridae</taxon>
        <taxon>Pentapetalae</taxon>
        <taxon>rosids</taxon>
        <taxon>malvids</taxon>
        <taxon>Brassicales</taxon>
        <taxon>Brassicaceae</taxon>
        <taxon>Eutremeae</taxon>
        <taxon>Eutrema</taxon>
    </lineage>
</organism>
<dbReference type="eggNOG" id="ENOG502R5G8">
    <property type="taxonomic scope" value="Eukaryota"/>
</dbReference>
<accession>V4JUU8</accession>
<protein>
    <submittedName>
        <fullName evidence="2">Uncharacterized protein</fullName>
    </submittedName>
</protein>
<dbReference type="KEGG" id="eus:EUTSA_v10024007mg"/>
<feature type="region of interest" description="Disordered" evidence="1">
    <location>
        <begin position="283"/>
        <end position="313"/>
    </location>
</feature>
<dbReference type="Proteomes" id="UP000030689">
    <property type="component" value="Unassembled WGS sequence"/>
</dbReference>
<dbReference type="STRING" id="72664.V4JUU8"/>
<dbReference type="EMBL" id="KI517881">
    <property type="protein sequence ID" value="ESQ29140.1"/>
    <property type="molecule type" value="Genomic_DNA"/>
</dbReference>
<keyword evidence="3" id="KW-1185">Reference proteome</keyword>
<feature type="compositionally biased region" description="Basic and acidic residues" evidence="1">
    <location>
        <begin position="283"/>
        <end position="296"/>
    </location>
</feature>
<feature type="region of interest" description="Disordered" evidence="1">
    <location>
        <begin position="177"/>
        <end position="200"/>
    </location>
</feature>